<name>A0A370WRZ4_9GAMM</name>
<proteinExistence type="predicted"/>
<comment type="caution">
    <text evidence="1">The sequence shown here is derived from an EMBL/GenBank/DDBJ whole genome shotgun (WGS) entry which is preliminary data.</text>
</comment>
<gene>
    <name evidence="1" type="ORF">DWU98_20575</name>
</gene>
<dbReference type="Proteomes" id="UP000254258">
    <property type="component" value="Unassembled WGS sequence"/>
</dbReference>
<evidence type="ECO:0000313" key="1">
    <source>
        <dbReference type="EMBL" id="RDS78918.1"/>
    </source>
</evidence>
<dbReference type="RefSeq" id="WP_115497475.1">
    <property type="nucleotide sequence ID" value="NZ_QRBE01000020.1"/>
</dbReference>
<evidence type="ECO:0000313" key="2">
    <source>
        <dbReference type="Proteomes" id="UP000254258"/>
    </source>
</evidence>
<dbReference type="InterPro" id="IPR058099">
    <property type="entry name" value="T3SS_XAC0095_dom"/>
</dbReference>
<sequence length="115" mass="12713">MNNVHDLINPPGYLLSQNGYEALQTIRDKLQLMGQLAGTASTPGDSNAVLLLPRVLIGEFFIDLSAQLSRVLEAVDITRNMWANHRSTDGRPQRVSQQIFVKGCTSDLSMRASEE</sequence>
<reference evidence="1 2" key="1">
    <citation type="submission" date="2018-07" db="EMBL/GenBank/DDBJ databases">
        <title>Dyella monticola sp. nov. and Dyella psychrodurans sp. nov. isolated from monsoon evergreen broad-leaved forest soil of Dinghu Mountain, China.</title>
        <authorList>
            <person name="Gao Z."/>
            <person name="Qiu L."/>
        </authorList>
    </citation>
    <scope>NUCLEOTIDE SEQUENCE [LARGE SCALE GENOMIC DNA]</scope>
    <source>
        <strain evidence="1 2">4G-K06</strain>
    </source>
</reference>
<keyword evidence="2" id="KW-1185">Reference proteome</keyword>
<organism evidence="1 2">
    <name type="scientific">Dyella monticola</name>
    <dbReference type="NCBI Taxonomy" id="1927958"/>
    <lineage>
        <taxon>Bacteria</taxon>
        <taxon>Pseudomonadati</taxon>
        <taxon>Pseudomonadota</taxon>
        <taxon>Gammaproteobacteria</taxon>
        <taxon>Lysobacterales</taxon>
        <taxon>Rhodanobacteraceae</taxon>
        <taxon>Dyella</taxon>
    </lineage>
</organism>
<protein>
    <submittedName>
        <fullName evidence="1">Uncharacterized protein</fullName>
    </submittedName>
</protein>
<accession>A0A370WRZ4</accession>
<dbReference type="EMBL" id="QRBE01000020">
    <property type="protein sequence ID" value="RDS78918.1"/>
    <property type="molecule type" value="Genomic_DNA"/>
</dbReference>
<dbReference type="NCBIfam" id="NF047335">
    <property type="entry name" value="T3SS_XAC0095"/>
    <property type="match status" value="1"/>
</dbReference>
<dbReference type="AlphaFoldDB" id="A0A370WRZ4"/>